<evidence type="ECO:0000313" key="1">
    <source>
        <dbReference type="EMBL" id="MPN29248.1"/>
    </source>
</evidence>
<sequence length="51" mass="5339">MDGSEIRSLPEGLHSSFHLTLIVGIQLTGRAFYQGNVQPGEPGDSVAQGNG</sequence>
<proteinExistence type="predicted"/>
<reference evidence="1" key="1">
    <citation type="submission" date="2019-08" db="EMBL/GenBank/DDBJ databases">
        <authorList>
            <person name="Kucharzyk K."/>
            <person name="Murdoch R.W."/>
            <person name="Higgins S."/>
            <person name="Loffler F."/>
        </authorList>
    </citation>
    <scope>NUCLEOTIDE SEQUENCE</scope>
</reference>
<organism evidence="1">
    <name type="scientific">bioreactor metagenome</name>
    <dbReference type="NCBI Taxonomy" id="1076179"/>
    <lineage>
        <taxon>unclassified sequences</taxon>
        <taxon>metagenomes</taxon>
        <taxon>ecological metagenomes</taxon>
    </lineage>
</organism>
<comment type="caution">
    <text evidence="1">The sequence shown here is derived from an EMBL/GenBank/DDBJ whole genome shotgun (WGS) entry which is preliminary data.</text>
</comment>
<dbReference type="EMBL" id="VSSQ01079841">
    <property type="protein sequence ID" value="MPN29248.1"/>
    <property type="molecule type" value="Genomic_DNA"/>
</dbReference>
<gene>
    <name evidence="1" type="ORF">SDC9_176699</name>
</gene>
<accession>A0A645GQS7</accession>
<protein>
    <submittedName>
        <fullName evidence="1">Uncharacterized protein</fullName>
    </submittedName>
</protein>
<dbReference type="AlphaFoldDB" id="A0A645GQS7"/>
<name>A0A645GQS7_9ZZZZ</name>